<evidence type="ECO:0000259" key="4">
    <source>
        <dbReference type="Pfam" id="PF25944"/>
    </source>
</evidence>
<sequence length="371" mass="39406">MTRTLITALAFALALGGCAKRERDAAPRNPTPKVSIVTAVREDVPITLAAQGNVVAINQVQIRPKISSTVRSVEIREGQDVRAGQLLFTLDAREDETVLTRSAALIRKIEADLALAQQTLDRNRTLAASGFLSPSAVDTTQSQVAALQAELAAARSERATNQVKVSYNRIAAPFAGRAGAINVHPGSLVQPGSADPMVTLAQLDPIQVEFTAPERDLPLLLATQTRGALTARVRLADGSERTGKVVFIDNAVDPDAGTIRLKAEFANADRQLWPGLFARVEIDAGVEQGVVVIPAEAVLSGPERRFVYVLQGDGSVRDQQVEVVRVVDERAVVNRLTPGAVVVREGGQNLRPGMKVAPVRPAGRPARGAGA</sequence>
<proteinExistence type="inferred from homology"/>
<dbReference type="InterPro" id="IPR058625">
    <property type="entry name" value="MdtA-like_BSH"/>
</dbReference>
<dbReference type="InterPro" id="IPR006143">
    <property type="entry name" value="RND_pump_MFP"/>
</dbReference>
<comment type="similarity">
    <text evidence="2">Belongs to the membrane fusion protein (MFP) (TC 8.A.1) family.</text>
</comment>
<dbReference type="SUPFAM" id="SSF111369">
    <property type="entry name" value="HlyD-like secretion proteins"/>
    <property type="match status" value="1"/>
</dbReference>
<dbReference type="PANTHER" id="PTHR30469">
    <property type="entry name" value="MULTIDRUG RESISTANCE PROTEIN MDTA"/>
    <property type="match status" value="1"/>
</dbReference>
<evidence type="ECO:0000256" key="1">
    <source>
        <dbReference type="ARBA" id="ARBA00004236"/>
    </source>
</evidence>
<keyword evidence="6" id="KW-1185">Reference proteome</keyword>
<dbReference type="Gene3D" id="2.40.420.20">
    <property type="match status" value="1"/>
</dbReference>
<dbReference type="InterPro" id="IPR058626">
    <property type="entry name" value="MdtA-like_b-barrel"/>
</dbReference>
<gene>
    <name evidence="5" type="ORF">N8I74_16940</name>
</gene>
<dbReference type="Proteomes" id="UP001061302">
    <property type="component" value="Chromosome"/>
</dbReference>
<comment type="subcellular location">
    <subcellularLocation>
        <location evidence="1">Cell membrane</location>
    </subcellularLocation>
</comment>
<dbReference type="EMBL" id="CP106753">
    <property type="protein sequence ID" value="UXY14983.1"/>
    <property type="molecule type" value="Genomic_DNA"/>
</dbReference>
<dbReference type="Pfam" id="PF25944">
    <property type="entry name" value="Beta-barrel_RND"/>
    <property type="match status" value="1"/>
</dbReference>
<dbReference type="Gene3D" id="1.10.287.470">
    <property type="entry name" value="Helix hairpin bin"/>
    <property type="match status" value="1"/>
</dbReference>
<name>A0ABY6DSW7_9NEIS</name>
<dbReference type="PANTHER" id="PTHR30469:SF36">
    <property type="entry name" value="BLL3903 PROTEIN"/>
    <property type="match status" value="1"/>
</dbReference>
<evidence type="ECO:0000256" key="2">
    <source>
        <dbReference type="ARBA" id="ARBA00009477"/>
    </source>
</evidence>
<dbReference type="PROSITE" id="PS51257">
    <property type="entry name" value="PROKAR_LIPOPROTEIN"/>
    <property type="match status" value="1"/>
</dbReference>
<dbReference type="NCBIfam" id="TIGR01730">
    <property type="entry name" value="RND_mfp"/>
    <property type="match status" value="1"/>
</dbReference>
<evidence type="ECO:0000313" key="6">
    <source>
        <dbReference type="Proteomes" id="UP001061302"/>
    </source>
</evidence>
<evidence type="ECO:0000259" key="3">
    <source>
        <dbReference type="Pfam" id="PF25917"/>
    </source>
</evidence>
<protein>
    <submittedName>
        <fullName evidence="5">Efflux RND transporter periplasmic adaptor subunit</fullName>
    </submittedName>
</protein>
<feature type="domain" description="Multidrug resistance protein MdtA-like barrel-sandwich hybrid" evidence="3">
    <location>
        <begin position="58"/>
        <end position="199"/>
    </location>
</feature>
<reference evidence="5" key="1">
    <citation type="submission" date="2022-10" db="EMBL/GenBank/DDBJ databases">
        <title>Chitiniphilus purpureus sp. nov., a novel chitin-degrading bacterium isolated from crawfish pond sediment.</title>
        <authorList>
            <person name="Li K."/>
        </authorList>
    </citation>
    <scope>NUCLEOTIDE SEQUENCE</scope>
    <source>
        <strain evidence="5">CD1</strain>
    </source>
</reference>
<dbReference type="Gene3D" id="2.40.50.100">
    <property type="match status" value="1"/>
</dbReference>
<evidence type="ECO:0000313" key="5">
    <source>
        <dbReference type="EMBL" id="UXY14983.1"/>
    </source>
</evidence>
<accession>A0ABY6DSW7</accession>
<organism evidence="5 6">
    <name type="scientific">Chitiniphilus purpureus</name>
    <dbReference type="NCBI Taxonomy" id="2981137"/>
    <lineage>
        <taxon>Bacteria</taxon>
        <taxon>Pseudomonadati</taxon>
        <taxon>Pseudomonadota</taxon>
        <taxon>Betaproteobacteria</taxon>
        <taxon>Neisseriales</taxon>
        <taxon>Chitinibacteraceae</taxon>
        <taxon>Chitiniphilus</taxon>
    </lineage>
</organism>
<dbReference type="Pfam" id="PF25917">
    <property type="entry name" value="BSH_RND"/>
    <property type="match status" value="1"/>
</dbReference>
<dbReference type="Gene3D" id="2.40.30.170">
    <property type="match status" value="1"/>
</dbReference>
<feature type="domain" description="Multidrug resistance protein MdtA-like beta-barrel" evidence="4">
    <location>
        <begin position="205"/>
        <end position="285"/>
    </location>
</feature>
<dbReference type="RefSeq" id="WP_263124343.1">
    <property type="nucleotide sequence ID" value="NZ_CP106753.1"/>
</dbReference>